<evidence type="ECO:0000313" key="2">
    <source>
        <dbReference type="Proteomes" id="UP001597277"/>
    </source>
</evidence>
<dbReference type="Proteomes" id="UP001597277">
    <property type="component" value="Unassembled WGS sequence"/>
</dbReference>
<comment type="caution">
    <text evidence="1">The sequence shown here is derived from an EMBL/GenBank/DDBJ whole genome shotgun (WGS) entry which is preliminary data.</text>
</comment>
<dbReference type="RefSeq" id="WP_388007422.1">
    <property type="nucleotide sequence ID" value="NZ_JBHUEE010000006.1"/>
</dbReference>
<dbReference type="NCBIfam" id="NF047509">
    <property type="entry name" value="Rv3131_FMN_oxido"/>
    <property type="match status" value="1"/>
</dbReference>
<protein>
    <submittedName>
        <fullName evidence="1">Acg family FMN-binding oxidoreductase</fullName>
    </submittedName>
</protein>
<sequence>MPADLARPRTAADVRELVELACLAPSVHNTQPWIWQDQGDGLHLIADRSRLLAVEDPDGRELVISCGAALHHLQTAAASLGWSAAVERLPPGCDPDVLAVIRLTRAEPSPTARTDLALLRMRCTDRRRFTSWPLPAEHVENLAAGARVWGAHAEAVTDAVARFRVELLAGRAHALAEHNPYAADEQATWVGRDGTDGIPRAVLPTADGALPGSRFAVDDGDAAALVRHGDGVVVLGGDADEPSAWLRTGEALSALWLRATHAGLSVVPLSQPVEVAATRAELRDVLLGGRFVPHLLVRIGWQAIGRSDLPRTPRRPVEEVLRG</sequence>
<dbReference type="SUPFAM" id="SSF55469">
    <property type="entry name" value="FMN-dependent nitroreductase-like"/>
    <property type="match status" value="2"/>
</dbReference>
<organism evidence="1 2">
    <name type="scientific">Georgenia deserti</name>
    <dbReference type="NCBI Taxonomy" id="2093781"/>
    <lineage>
        <taxon>Bacteria</taxon>
        <taxon>Bacillati</taxon>
        <taxon>Actinomycetota</taxon>
        <taxon>Actinomycetes</taxon>
        <taxon>Micrococcales</taxon>
        <taxon>Bogoriellaceae</taxon>
        <taxon>Georgenia</taxon>
    </lineage>
</organism>
<reference evidence="2" key="1">
    <citation type="journal article" date="2019" name="Int. J. Syst. Evol. Microbiol.">
        <title>The Global Catalogue of Microorganisms (GCM) 10K type strain sequencing project: providing services to taxonomists for standard genome sequencing and annotation.</title>
        <authorList>
            <consortium name="The Broad Institute Genomics Platform"/>
            <consortium name="The Broad Institute Genome Sequencing Center for Infectious Disease"/>
            <person name="Wu L."/>
            <person name="Ma J."/>
        </authorList>
    </citation>
    <scope>NUCLEOTIDE SEQUENCE [LARGE SCALE GENOMIC DNA]</scope>
    <source>
        <strain evidence="2">JCM 17130</strain>
    </source>
</reference>
<dbReference type="Gene3D" id="3.40.109.10">
    <property type="entry name" value="NADH Oxidase"/>
    <property type="match status" value="1"/>
</dbReference>
<dbReference type="PANTHER" id="PTHR23026">
    <property type="entry name" value="NADPH NITROREDUCTASE"/>
    <property type="match status" value="1"/>
</dbReference>
<evidence type="ECO:0000313" key="1">
    <source>
        <dbReference type="EMBL" id="MFD1718673.1"/>
    </source>
</evidence>
<dbReference type="InterPro" id="IPR000415">
    <property type="entry name" value="Nitroreductase-like"/>
</dbReference>
<dbReference type="PANTHER" id="PTHR23026:SF123">
    <property type="entry name" value="NAD(P)H NITROREDUCTASE RV3131-RELATED"/>
    <property type="match status" value="1"/>
</dbReference>
<accession>A0ABW4L5F2</accession>
<gene>
    <name evidence="1" type="ORF">ACFSE6_12565</name>
</gene>
<keyword evidence="2" id="KW-1185">Reference proteome</keyword>
<dbReference type="EMBL" id="JBHUEE010000006">
    <property type="protein sequence ID" value="MFD1718673.1"/>
    <property type="molecule type" value="Genomic_DNA"/>
</dbReference>
<name>A0ABW4L5F2_9MICO</name>
<dbReference type="InterPro" id="IPR050627">
    <property type="entry name" value="Nitroreductase/BluB"/>
</dbReference>
<proteinExistence type="predicted"/>